<dbReference type="Proteomes" id="UP000192639">
    <property type="component" value="Unassembled WGS sequence"/>
</dbReference>
<dbReference type="EMBL" id="LWDP01000066">
    <property type="protein sequence ID" value="ORD93571.1"/>
    <property type="molecule type" value="Genomic_DNA"/>
</dbReference>
<comment type="similarity">
    <text evidence="1">Belongs to the protein kinase superfamily. STE Ser/Thr protein kinase family. STE20 subfamily.</text>
</comment>
<feature type="domain" description="Protein kinase" evidence="6">
    <location>
        <begin position="93"/>
        <end position="367"/>
    </location>
</feature>
<dbReference type="GO" id="GO:0004672">
    <property type="term" value="F:protein kinase activity"/>
    <property type="evidence" value="ECO:0007669"/>
    <property type="project" value="InterPro"/>
</dbReference>
<evidence type="ECO:0000313" key="7">
    <source>
        <dbReference type="EMBL" id="ORD93571.1"/>
    </source>
</evidence>
<dbReference type="GO" id="GO:0005524">
    <property type="term" value="F:ATP binding"/>
    <property type="evidence" value="ECO:0007669"/>
    <property type="project" value="UniProtKB-KW"/>
</dbReference>
<keyword evidence="5" id="KW-1133">Transmembrane helix</keyword>
<dbReference type="AlphaFoldDB" id="A0A1Y1S583"/>
<dbReference type="InterPro" id="IPR051931">
    <property type="entry name" value="PAK3-like"/>
</dbReference>
<evidence type="ECO:0000313" key="8">
    <source>
        <dbReference type="Proteomes" id="UP000192639"/>
    </source>
</evidence>
<dbReference type="SMART" id="SM00220">
    <property type="entry name" value="S_TKc"/>
    <property type="match status" value="1"/>
</dbReference>
<dbReference type="PANTHER" id="PTHR45832">
    <property type="entry name" value="SERINE/THREONINE-PROTEIN KINASE SAMKA-RELATED-RELATED"/>
    <property type="match status" value="1"/>
</dbReference>
<gene>
    <name evidence="7" type="primary">FNKB</name>
    <name evidence="7" type="ORF">ECANGB1_1978</name>
</gene>
<organism evidence="7 8">
    <name type="scientific">Enterospora canceri</name>
    <dbReference type="NCBI Taxonomy" id="1081671"/>
    <lineage>
        <taxon>Eukaryota</taxon>
        <taxon>Fungi</taxon>
        <taxon>Fungi incertae sedis</taxon>
        <taxon>Microsporidia</taxon>
        <taxon>Enterocytozoonidae</taxon>
        <taxon>Enterospora</taxon>
    </lineage>
</organism>
<feature type="compositionally biased region" description="Basic residues" evidence="4">
    <location>
        <begin position="57"/>
        <end position="69"/>
    </location>
</feature>
<protein>
    <submittedName>
        <fullName evidence="7">FNKB</fullName>
    </submittedName>
</protein>
<evidence type="ECO:0000256" key="2">
    <source>
        <dbReference type="ARBA" id="ARBA00022741"/>
    </source>
</evidence>
<evidence type="ECO:0000256" key="1">
    <source>
        <dbReference type="ARBA" id="ARBA00008874"/>
    </source>
</evidence>
<keyword evidence="5" id="KW-0812">Transmembrane</keyword>
<accession>A0A1Y1S583</accession>
<sequence length="371" mass="42918">MQLTDKIKRYILFLICLFAALTVLVVVTVLVITRGEKKPVAPADISQTSVPDEPKKIKSKKSLKSPKQPKRPEHVQSYIDQFDSVVRFIHFFASEKNNIETRLFDKFKLERMRNNKSHIYLFKNKTIVIKMEYMKEKNDEKDELLSSFDHPNLIKIHKITTKRYTELVNTKIVGLYVNYSLMDYTGNSSNANTTDFTEYLRILSTGVLRGLEYIHSKGAVHGNVVIHSVIKDKETWKLYGFSKLRKVPGGEMLVTKRSGKIYEVPPEYAISGIISTKMDIWQFGLLLIYRLLLQRGGKTSFLHIERLIEGYFGTQYNKTKTINSKLPLPIAIDKDVPDVLVDFLNKTLIVDHRMRWSATQLLNHRFITGKD</sequence>
<keyword evidence="8" id="KW-1185">Reference proteome</keyword>
<reference evidence="7 8" key="1">
    <citation type="journal article" date="2017" name="Environ. Microbiol.">
        <title>Decay of the glycolytic pathway and adaptation to intranuclear parasitism within Enterocytozoonidae microsporidia.</title>
        <authorList>
            <person name="Wiredu Boakye D."/>
            <person name="Jaroenlak P."/>
            <person name="Prachumwat A."/>
            <person name="Williams T.A."/>
            <person name="Bateman K.S."/>
            <person name="Itsathitphaisarn O."/>
            <person name="Sritunyalucksana K."/>
            <person name="Paszkiewicz K.H."/>
            <person name="Moore K.A."/>
            <person name="Stentiford G.D."/>
            <person name="Williams B.A."/>
        </authorList>
    </citation>
    <scope>NUCLEOTIDE SEQUENCE [LARGE SCALE GENOMIC DNA]</scope>
    <source>
        <strain evidence="7 8">GB1</strain>
    </source>
</reference>
<proteinExistence type="inferred from homology"/>
<feature type="transmembrane region" description="Helical" evidence="5">
    <location>
        <begin position="12"/>
        <end position="32"/>
    </location>
</feature>
<dbReference type="PROSITE" id="PS50011">
    <property type="entry name" value="PROTEIN_KINASE_DOM"/>
    <property type="match status" value="1"/>
</dbReference>
<dbReference type="SUPFAM" id="SSF56112">
    <property type="entry name" value="Protein kinase-like (PK-like)"/>
    <property type="match status" value="1"/>
</dbReference>
<feature type="region of interest" description="Disordered" evidence="4">
    <location>
        <begin position="43"/>
        <end position="73"/>
    </location>
</feature>
<dbReference type="InterPro" id="IPR000719">
    <property type="entry name" value="Prot_kinase_dom"/>
</dbReference>
<name>A0A1Y1S583_9MICR</name>
<keyword evidence="3" id="KW-0067">ATP-binding</keyword>
<evidence type="ECO:0000256" key="4">
    <source>
        <dbReference type="SAM" id="MobiDB-lite"/>
    </source>
</evidence>
<comment type="caution">
    <text evidence="7">The sequence shown here is derived from an EMBL/GenBank/DDBJ whole genome shotgun (WGS) entry which is preliminary data.</text>
</comment>
<keyword evidence="2" id="KW-0547">Nucleotide-binding</keyword>
<dbReference type="VEuPathDB" id="MicrosporidiaDB:ECANGB1_1978"/>
<dbReference type="Pfam" id="PF00069">
    <property type="entry name" value="Pkinase"/>
    <property type="match status" value="1"/>
</dbReference>
<dbReference type="OrthoDB" id="2146423at2759"/>
<keyword evidence="5" id="KW-0472">Membrane</keyword>
<dbReference type="PANTHER" id="PTHR45832:SF22">
    <property type="entry name" value="SERINE_THREONINE-PROTEIN KINASE SAMKA-RELATED"/>
    <property type="match status" value="1"/>
</dbReference>
<evidence type="ECO:0000256" key="3">
    <source>
        <dbReference type="ARBA" id="ARBA00022840"/>
    </source>
</evidence>
<dbReference type="InterPro" id="IPR011009">
    <property type="entry name" value="Kinase-like_dom_sf"/>
</dbReference>
<dbReference type="Gene3D" id="1.10.510.10">
    <property type="entry name" value="Transferase(Phosphotransferase) domain 1"/>
    <property type="match status" value="1"/>
</dbReference>
<evidence type="ECO:0000259" key="6">
    <source>
        <dbReference type="PROSITE" id="PS50011"/>
    </source>
</evidence>
<evidence type="ECO:0000256" key="5">
    <source>
        <dbReference type="SAM" id="Phobius"/>
    </source>
</evidence>